<evidence type="ECO:0000313" key="8">
    <source>
        <dbReference type="Proteomes" id="UP000823775"/>
    </source>
</evidence>
<evidence type="ECO:0000256" key="5">
    <source>
        <dbReference type="SAM" id="Phobius"/>
    </source>
</evidence>
<protein>
    <recommendedName>
        <fullName evidence="6">Zinc finger PHD-type domain-containing protein</fullName>
    </recommendedName>
</protein>
<evidence type="ECO:0000256" key="4">
    <source>
        <dbReference type="ARBA" id="ARBA00022833"/>
    </source>
</evidence>
<dbReference type="SUPFAM" id="SSF57889">
    <property type="entry name" value="Cysteine-rich domain"/>
    <property type="match status" value="3"/>
</dbReference>
<evidence type="ECO:0000313" key="7">
    <source>
        <dbReference type="EMBL" id="MCD7449916.1"/>
    </source>
</evidence>
<feature type="domain" description="Zinc finger PHD-type" evidence="6">
    <location>
        <begin position="432"/>
        <end position="495"/>
    </location>
</feature>
<evidence type="ECO:0000256" key="1">
    <source>
        <dbReference type="ARBA" id="ARBA00022723"/>
    </source>
</evidence>
<organism evidence="7 8">
    <name type="scientific">Datura stramonium</name>
    <name type="common">Jimsonweed</name>
    <name type="synonym">Common thornapple</name>
    <dbReference type="NCBI Taxonomy" id="4076"/>
    <lineage>
        <taxon>Eukaryota</taxon>
        <taxon>Viridiplantae</taxon>
        <taxon>Streptophyta</taxon>
        <taxon>Embryophyta</taxon>
        <taxon>Tracheophyta</taxon>
        <taxon>Spermatophyta</taxon>
        <taxon>Magnoliopsida</taxon>
        <taxon>eudicotyledons</taxon>
        <taxon>Gunneridae</taxon>
        <taxon>Pentapetalae</taxon>
        <taxon>asterids</taxon>
        <taxon>lamiids</taxon>
        <taxon>Solanales</taxon>
        <taxon>Solanaceae</taxon>
        <taxon>Solanoideae</taxon>
        <taxon>Datureae</taxon>
        <taxon>Datura</taxon>
    </lineage>
</organism>
<keyword evidence="5" id="KW-1133">Transmembrane helix</keyword>
<keyword evidence="3" id="KW-0863">Zinc-finger</keyword>
<dbReference type="PANTHER" id="PTHR46288">
    <property type="entry name" value="PHORBOL-ESTER/DAG-TYPE DOMAIN-CONTAINING PROTEIN"/>
    <property type="match status" value="1"/>
</dbReference>
<dbReference type="Proteomes" id="UP000823775">
    <property type="component" value="Unassembled WGS sequence"/>
</dbReference>
<keyword evidence="1" id="KW-0479">Metal-binding</keyword>
<keyword evidence="5" id="KW-0812">Transmembrane</keyword>
<keyword evidence="2" id="KW-0677">Repeat</keyword>
<name>A0ABS8RT23_DATST</name>
<keyword evidence="4" id="KW-0862">Zinc</keyword>
<evidence type="ECO:0000256" key="2">
    <source>
        <dbReference type="ARBA" id="ARBA00022737"/>
    </source>
</evidence>
<dbReference type="InterPro" id="IPR004146">
    <property type="entry name" value="DC1"/>
</dbReference>
<dbReference type="PANTHER" id="PTHR46288:SF8">
    <property type="entry name" value="ZINC FINGER PHD-TYPE DOMAIN-CONTAINING PROTEIN"/>
    <property type="match status" value="1"/>
</dbReference>
<accession>A0ABS8RT23</accession>
<dbReference type="InterPro" id="IPR046349">
    <property type="entry name" value="C1-like_sf"/>
</dbReference>
<keyword evidence="5" id="KW-0472">Membrane</keyword>
<dbReference type="EMBL" id="JACEIK010000110">
    <property type="protein sequence ID" value="MCD7449916.1"/>
    <property type="molecule type" value="Genomic_DNA"/>
</dbReference>
<gene>
    <name evidence="7" type="ORF">HAX54_002220</name>
</gene>
<dbReference type="Pfam" id="PF03107">
    <property type="entry name" value="C1_2"/>
    <property type="match status" value="3"/>
</dbReference>
<evidence type="ECO:0000256" key="3">
    <source>
        <dbReference type="ARBA" id="ARBA00022771"/>
    </source>
</evidence>
<evidence type="ECO:0000259" key="6">
    <source>
        <dbReference type="SMART" id="SM00249"/>
    </source>
</evidence>
<feature type="transmembrane region" description="Helical" evidence="5">
    <location>
        <begin position="20"/>
        <end position="39"/>
    </location>
</feature>
<proteinExistence type="predicted"/>
<dbReference type="SMART" id="SM00249">
    <property type="entry name" value="PHD"/>
    <property type="match status" value="2"/>
</dbReference>
<feature type="domain" description="Zinc finger PHD-type" evidence="6">
    <location>
        <begin position="143"/>
        <end position="224"/>
    </location>
</feature>
<dbReference type="InterPro" id="IPR001965">
    <property type="entry name" value="Znf_PHD"/>
</dbReference>
<comment type="caution">
    <text evidence="7">The sequence shown here is derived from an EMBL/GenBank/DDBJ whole genome shotgun (WGS) entry which is preliminary data.</text>
</comment>
<keyword evidence="8" id="KW-1185">Reference proteome</keyword>
<reference evidence="7 8" key="1">
    <citation type="journal article" date="2021" name="BMC Genomics">
        <title>Datura genome reveals duplications of psychoactive alkaloid biosynthetic genes and high mutation rate following tissue culture.</title>
        <authorList>
            <person name="Rajewski A."/>
            <person name="Carter-House D."/>
            <person name="Stajich J."/>
            <person name="Litt A."/>
        </authorList>
    </citation>
    <scope>NUCLEOTIDE SEQUENCE [LARGE SCALE GENOMIC DNA]</scope>
    <source>
        <strain evidence="7">AR-01</strain>
    </source>
</reference>
<sequence length="550" mass="62700">MTDSKKMLCLRFDDNNLEFSYLLGLSIWIPAIVLVYRVLKFLLQLSAHHPRNVSQPTEGEIEIANNKISDASQAEDLLDRKGQQGVVYRFRQRQKKIQSEIVTTEEESCVSEESPRVSDGDLIHFSHRHPLLRFHLRGTEVIRCNICTITISGVAYGCDHCHYFLHEVCSNIPKRIRHDFHPMHSLTLLPIPSIAPWHSKIETQLEAVSEKRGSGTEFCCVACGYDNSYPHHSLFAFYYHCDLCKFDLHLECASVPTKLIHKVKYPLDLFNFFPLESEGAPLFCGICNQLMNRQSSWLFYNREFDYICHFECAAEEEFGVLGDHSFLSEVQKSLLLQKTCPGQQQQKLGQIGEVTHFSHRHPLKAIKQTNEAASIMSTCCICSTKASSGYICKLCNYFIDGSCFPLPRKIQHHFHPNHPLILASYTDHLKFKCPACGEEDGAVYHCSVCKFSLHRSCAGAPMTLTLGTNKKVSYKLLYSYPYEGEMADIKCSDCSGKLISNQSFLYYNFDLDEVLHVQCALDREAPSYGTKFLLASERLKSIKIEEDHSL</sequence>